<dbReference type="GeneID" id="68097724"/>
<keyword evidence="4" id="KW-1185">Reference proteome</keyword>
<comment type="caution">
    <text evidence="3">The sequence shown here is derived from an EMBL/GenBank/DDBJ whole genome shotgun (WGS) entry which is preliminary data.</text>
</comment>
<evidence type="ECO:0008006" key="5">
    <source>
        <dbReference type="Google" id="ProtNLM"/>
    </source>
</evidence>
<dbReference type="AlphaFoldDB" id="A0AA88GP78"/>
<dbReference type="RefSeq" id="XP_044548368.1">
    <property type="nucleotide sequence ID" value="XM_044695000.1"/>
</dbReference>
<sequence length="1125" mass="129848">MNDESDKKAQCSVAFHKSLKNVLLKYGVEKPMKYDFDKVFPMSTTTEQIFESIGLPMLNDIINTGCNNVLISCGGKYSGRSFSIVGGRNWENEEIGPNDALLFRSVKFLLDHKYSLSLSVSKVRNGSFVDLMKKNATLDDTQLISEVLSGVTTDANSIFKNVLYEILVGSLKVVVLANCSPHVSAAEVAKKTMDITTSFSVVKADREHVTTSGNTSHVAGKLAKNNEEILTRLRMHHIALKESCTTLRREKDEMRNLVASYIQHNIETFGTFLLEELEKRDRYERAKQNIGLEEKDQQLKTLHRQVVEKEENEQHLKEKIEKLLHDQSINKDVASRLLVEKEESLKNTVNELVENHAVQIAEITENWEHEKRLRLDMERYHHAEISKLKQEFTEKVTHFNSMLKEKQEQLDRSVNRVDDLENQITSLEEKIRSEHNDRKTISDRSELLTQQVSILEQALLESKEKQEKLAITEEEAQRYKNETAKLLNSLEMEQKKNEEAHQERLMLQNHLIGLEEKLTSLSKARSEEARKHELEVKELKAKLIGLEKALELGNTEMESSMKLQLEQKEKDLKEKEAQCDHLSHTVYSLKEKIAEIELSRRTGEERESSLQEKLDEAYSQINRSKERIALLESDIDSKCSTLRELESKNSESLQQLLQLQSALTERGNVILNMDKELKIQKHLNTELKMEIESKNNKIQELEQSIKGGSTKIASISDEINSLREMNNVAKENIAKLTSEKSMLEQQVNILKQDCTSSNNQLVIEKNNLELEKSKLELAYQQTVDATKKQSEKLQTLSARVLELERLLIDKNNELKNLQTTSQSADQRYNDLLFEFNKIKEEDSIQLNEKDRMISSLVQKSTDLTKKLAEYSIMDQRKNDLEKENSMLKEEILSLSKEKDIILVEQESLSKLILILNKSIDELRKEKNILHSQMMNVKEDCSTLHVEKINYYESQIQTLATENKNLLDVLEKQKEDLDAHQNRALELERKLRQSEKTELSNKDSELRNSKTLCSESITAIKKLELSVQERDKEIFKIKKELEKKNSLLLEKDNTERQSSEQLQPETSSTSSEVTQLRNELEHTKTELESVKDKLHCLSSEQKKNQILIDISTKPTSKEKILSTYKL</sequence>
<gene>
    <name evidence="3" type="ORF">C9374_005269</name>
</gene>
<feature type="compositionally biased region" description="Polar residues" evidence="2">
    <location>
        <begin position="1058"/>
        <end position="1076"/>
    </location>
</feature>
<feature type="region of interest" description="Disordered" evidence="2">
    <location>
        <begin position="1047"/>
        <end position="1076"/>
    </location>
</feature>
<dbReference type="InterPro" id="IPR027417">
    <property type="entry name" value="P-loop_NTPase"/>
</dbReference>
<proteinExistence type="predicted"/>
<dbReference type="SUPFAM" id="SSF52540">
    <property type="entry name" value="P-loop containing nucleoside triphosphate hydrolases"/>
    <property type="match status" value="1"/>
</dbReference>
<feature type="coiled-coil region" evidence="1">
    <location>
        <begin position="292"/>
        <end position="326"/>
    </location>
</feature>
<evidence type="ECO:0000256" key="2">
    <source>
        <dbReference type="SAM" id="MobiDB-lite"/>
    </source>
</evidence>
<evidence type="ECO:0000256" key="1">
    <source>
        <dbReference type="SAM" id="Coils"/>
    </source>
</evidence>
<dbReference type="Proteomes" id="UP000816034">
    <property type="component" value="Unassembled WGS sequence"/>
</dbReference>
<name>A0AA88GP78_NAELO</name>
<organism evidence="3 4">
    <name type="scientific">Naegleria lovaniensis</name>
    <name type="common">Amoeba</name>
    <dbReference type="NCBI Taxonomy" id="51637"/>
    <lineage>
        <taxon>Eukaryota</taxon>
        <taxon>Discoba</taxon>
        <taxon>Heterolobosea</taxon>
        <taxon>Tetramitia</taxon>
        <taxon>Eutetramitia</taxon>
        <taxon>Vahlkampfiidae</taxon>
        <taxon>Naegleria</taxon>
    </lineage>
</organism>
<reference evidence="3 4" key="1">
    <citation type="journal article" date="2018" name="BMC Genomics">
        <title>The genome of Naegleria lovaniensis, the basis for a comparative approach to unravel pathogenicity factors of the human pathogenic amoeba N. fowleri.</title>
        <authorList>
            <person name="Liechti N."/>
            <person name="Schurch N."/>
            <person name="Bruggmann R."/>
            <person name="Wittwer M."/>
        </authorList>
    </citation>
    <scope>NUCLEOTIDE SEQUENCE [LARGE SCALE GENOMIC DNA]</scope>
    <source>
        <strain evidence="3 4">ATCC 30569</strain>
    </source>
</reference>
<keyword evidence="1" id="KW-0175">Coiled coil</keyword>
<protein>
    <recommendedName>
        <fullName evidence="5">Kinesin motor domain-containing protein</fullName>
    </recommendedName>
</protein>
<evidence type="ECO:0000313" key="3">
    <source>
        <dbReference type="EMBL" id="KAG2382689.1"/>
    </source>
</evidence>
<feature type="coiled-coil region" evidence="1">
    <location>
        <begin position="403"/>
        <end position="827"/>
    </location>
</feature>
<feature type="coiled-coil region" evidence="1">
    <location>
        <begin position="870"/>
        <end position="996"/>
    </location>
</feature>
<feature type="compositionally biased region" description="Basic and acidic residues" evidence="2">
    <location>
        <begin position="1047"/>
        <end position="1057"/>
    </location>
</feature>
<accession>A0AA88GP78</accession>
<dbReference type="EMBL" id="PYSW02000023">
    <property type="protein sequence ID" value="KAG2382689.1"/>
    <property type="molecule type" value="Genomic_DNA"/>
</dbReference>
<evidence type="ECO:0000313" key="4">
    <source>
        <dbReference type="Proteomes" id="UP000816034"/>
    </source>
</evidence>